<protein>
    <submittedName>
        <fullName evidence="3">Uncharacterized protein</fullName>
    </submittedName>
</protein>
<evidence type="ECO:0000313" key="3">
    <source>
        <dbReference type="EMBL" id="KAK4238201.1"/>
    </source>
</evidence>
<evidence type="ECO:0000256" key="2">
    <source>
        <dbReference type="SAM" id="MobiDB-lite"/>
    </source>
</evidence>
<comment type="caution">
    <text evidence="3">The sequence shown here is derived from an EMBL/GenBank/DDBJ whole genome shotgun (WGS) entry which is preliminary data.</text>
</comment>
<accession>A0AAN7H741</accession>
<dbReference type="EMBL" id="MU860105">
    <property type="protein sequence ID" value="KAK4238201.1"/>
    <property type="molecule type" value="Genomic_DNA"/>
</dbReference>
<organism evidence="3 4">
    <name type="scientific">Achaetomium macrosporum</name>
    <dbReference type="NCBI Taxonomy" id="79813"/>
    <lineage>
        <taxon>Eukaryota</taxon>
        <taxon>Fungi</taxon>
        <taxon>Dikarya</taxon>
        <taxon>Ascomycota</taxon>
        <taxon>Pezizomycotina</taxon>
        <taxon>Sordariomycetes</taxon>
        <taxon>Sordariomycetidae</taxon>
        <taxon>Sordariales</taxon>
        <taxon>Chaetomiaceae</taxon>
        <taxon>Achaetomium</taxon>
    </lineage>
</organism>
<feature type="compositionally biased region" description="Basic and acidic residues" evidence="2">
    <location>
        <begin position="396"/>
        <end position="412"/>
    </location>
</feature>
<reference evidence="3" key="1">
    <citation type="journal article" date="2023" name="Mol. Phylogenet. Evol.">
        <title>Genome-scale phylogeny and comparative genomics of the fungal order Sordariales.</title>
        <authorList>
            <person name="Hensen N."/>
            <person name="Bonometti L."/>
            <person name="Westerberg I."/>
            <person name="Brannstrom I.O."/>
            <person name="Guillou S."/>
            <person name="Cros-Aarteil S."/>
            <person name="Calhoun S."/>
            <person name="Haridas S."/>
            <person name="Kuo A."/>
            <person name="Mondo S."/>
            <person name="Pangilinan J."/>
            <person name="Riley R."/>
            <person name="LaButti K."/>
            <person name="Andreopoulos B."/>
            <person name="Lipzen A."/>
            <person name="Chen C."/>
            <person name="Yan M."/>
            <person name="Daum C."/>
            <person name="Ng V."/>
            <person name="Clum A."/>
            <person name="Steindorff A."/>
            <person name="Ohm R.A."/>
            <person name="Martin F."/>
            <person name="Silar P."/>
            <person name="Natvig D.O."/>
            <person name="Lalanne C."/>
            <person name="Gautier V."/>
            <person name="Ament-Velasquez S.L."/>
            <person name="Kruys A."/>
            <person name="Hutchinson M.I."/>
            <person name="Powell A.J."/>
            <person name="Barry K."/>
            <person name="Miller A.N."/>
            <person name="Grigoriev I.V."/>
            <person name="Debuchy R."/>
            <person name="Gladieux P."/>
            <person name="Hiltunen Thoren M."/>
            <person name="Johannesson H."/>
        </authorList>
    </citation>
    <scope>NUCLEOTIDE SEQUENCE</scope>
    <source>
        <strain evidence="3">CBS 532.94</strain>
    </source>
</reference>
<gene>
    <name evidence="3" type="ORF">C8A03DRAFT_33807</name>
</gene>
<sequence length="412" mass="46503">MPIPDHHQVLPDGVNACVLEDIQLRRKIVRQHLDNRTDTMNPGLPTPPAIPTTKVKGISSPLMDKDIEALEKEHAALRIALDLSRAQLKQDETQRQALLEQTRLEAAYREQQAQRSKVAAERREEKEKAAAAAAAAEAVRRMEEEEAMRAVAAAAAYRAQRAKQDKGEEHERVVREQLARERELKIQAEIEMRVKAEKERLAREAAVALKVQREMERAKELEDAAVARAMEESILTETVRKLEGERMVEAVKERARREAEAKVLEERLRKRVGGKKGPAGLFGSGFPPLGGRVDEVRAFAPHGAKPAAYPPTNRPYATTAYAGGNRGLMDPLPEPTWYDHTPPPAPAPFPLDTRFEKHFSDFDRWDHGLGLGIEGKVWRKTTTERWETVIQEEEGHDGRGYREVSKTARDFR</sequence>
<name>A0AAN7H741_9PEZI</name>
<dbReference type="Proteomes" id="UP001303760">
    <property type="component" value="Unassembled WGS sequence"/>
</dbReference>
<evidence type="ECO:0000256" key="1">
    <source>
        <dbReference type="SAM" id="Coils"/>
    </source>
</evidence>
<dbReference type="AlphaFoldDB" id="A0AAN7H741"/>
<keyword evidence="4" id="KW-1185">Reference proteome</keyword>
<proteinExistence type="predicted"/>
<keyword evidence="1" id="KW-0175">Coiled coil</keyword>
<reference evidence="3" key="2">
    <citation type="submission" date="2023-05" db="EMBL/GenBank/DDBJ databases">
        <authorList>
            <consortium name="Lawrence Berkeley National Laboratory"/>
            <person name="Steindorff A."/>
            <person name="Hensen N."/>
            <person name="Bonometti L."/>
            <person name="Westerberg I."/>
            <person name="Brannstrom I.O."/>
            <person name="Guillou S."/>
            <person name="Cros-Aarteil S."/>
            <person name="Calhoun S."/>
            <person name="Haridas S."/>
            <person name="Kuo A."/>
            <person name="Mondo S."/>
            <person name="Pangilinan J."/>
            <person name="Riley R."/>
            <person name="Labutti K."/>
            <person name="Andreopoulos B."/>
            <person name="Lipzen A."/>
            <person name="Chen C."/>
            <person name="Yanf M."/>
            <person name="Daum C."/>
            <person name="Ng V."/>
            <person name="Clum A."/>
            <person name="Ohm R."/>
            <person name="Martin F."/>
            <person name="Silar P."/>
            <person name="Natvig D."/>
            <person name="Lalanne C."/>
            <person name="Gautier V."/>
            <person name="Ament-Velasquez S.L."/>
            <person name="Kruys A."/>
            <person name="Hutchinson M.I."/>
            <person name="Powell A.J."/>
            <person name="Barry K."/>
            <person name="Miller A.N."/>
            <person name="Grigoriev I.V."/>
            <person name="Debuchy R."/>
            <person name="Gladieux P."/>
            <person name="Thoren M.H."/>
            <person name="Johannesson H."/>
        </authorList>
    </citation>
    <scope>NUCLEOTIDE SEQUENCE</scope>
    <source>
        <strain evidence="3">CBS 532.94</strain>
    </source>
</reference>
<evidence type="ECO:0000313" key="4">
    <source>
        <dbReference type="Proteomes" id="UP001303760"/>
    </source>
</evidence>
<feature type="region of interest" description="Disordered" evidence="2">
    <location>
        <begin position="391"/>
        <end position="412"/>
    </location>
</feature>
<feature type="coiled-coil region" evidence="1">
    <location>
        <begin position="67"/>
        <end position="128"/>
    </location>
</feature>